<accession>A0A0A8XQ46</accession>
<protein>
    <submittedName>
        <fullName evidence="2">Uncharacterized protein</fullName>
    </submittedName>
</protein>
<feature type="region of interest" description="Disordered" evidence="1">
    <location>
        <begin position="32"/>
        <end position="61"/>
    </location>
</feature>
<proteinExistence type="predicted"/>
<dbReference type="EMBL" id="GBRH01283102">
    <property type="protein sequence ID" value="JAD14793.1"/>
    <property type="molecule type" value="Transcribed_RNA"/>
</dbReference>
<dbReference type="AlphaFoldDB" id="A0A0A8XQ46"/>
<evidence type="ECO:0000313" key="2">
    <source>
        <dbReference type="EMBL" id="JAD14793.1"/>
    </source>
</evidence>
<sequence>MGAEFFSPGHWPLFVQFVRALEYPEEAHEDDLPLAATDGGGRLTVPSGGAAQGDAREVQTV</sequence>
<reference evidence="2" key="1">
    <citation type="submission" date="2014-09" db="EMBL/GenBank/DDBJ databases">
        <authorList>
            <person name="Magalhaes I.L.F."/>
            <person name="Oliveira U."/>
            <person name="Santos F.R."/>
            <person name="Vidigal T.H.D.A."/>
            <person name="Brescovit A.D."/>
            <person name="Santos A.J."/>
        </authorList>
    </citation>
    <scope>NUCLEOTIDE SEQUENCE</scope>
    <source>
        <tissue evidence="2">Shoot tissue taken approximately 20 cm above the soil surface</tissue>
    </source>
</reference>
<name>A0A0A8XQ46_ARUDO</name>
<reference evidence="2" key="2">
    <citation type="journal article" date="2015" name="Data Brief">
        <title>Shoot transcriptome of the giant reed, Arundo donax.</title>
        <authorList>
            <person name="Barrero R.A."/>
            <person name="Guerrero F.D."/>
            <person name="Moolhuijzen P."/>
            <person name="Goolsby J.A."/>
            <person name="Tidwell J."/>
            <person name="Bellgard S.E."/>
            <person name="Bellgard M.I."/>
        </authorList>
    </citation>
    <scope>NUCLEOTIDE SEQUENCE</scope>
    <source>
        <tissue evidence="2">Shoot tissue taken approximately 20 cm above the soil surface</tissue>
    </source>
</reference>
<organism evidence="2">
    <name type="scientific">Arundo donax</name>
    <name type="common">Giant reed</name>
    <name type="synonym">Donax arundinaceus</name>
    <dbReference type="NCBI Taxonomy" id="35708"/>
    <lineage>
        <taxon>Eukaryota</taxon>
        <taxon>Viridiplantae</taxon>
        <taxon>Streptophyta</taxon>
        <taxon>Embryophyta</taxon>
        <taxon>Tracheophyta</taxon>
        <taxon>Spermatophyta</taxon>
        <taxon>Magnoliopsida</taxon>
        <taxon>Liliopsida</taxon>
        <taxon>Poales</taxon>
        <taxon>Poaceae</taxon>
        <taxon>PACMAD clade</taxon>
        <taxon>Arundinoideae</taxon>
        <taxon>Arundineae</taxon>
        <taxon>Arundo</taxon>
    </lineage>
</organism>
<evidence type="ECO:0000256" key="1">
    <source>
        <dbReference type="SAM" id="MobiDB-lite"/>
    </source>
</evidence>